<evidence type="ECO:0000256" key="2">
    <source>
        <dbReference type="ARBA" id="ARBA00022980"/>
    </source>
</evidence>
<keyword evidence="2" id="KW-0689">Ribosomal protein</keyword>
<evidence type="ECO:0000313" key="7">
    <source>
        <dbReference type="EMBL" id="KAL3090770.1"/>
    </source>
</evidence>
<evidence type="ECO:0000256" key="5">
    <source>
        <dbReference type="ARBA" id="ARBA00035320"/>
    </source>
</evidence>
<dbReference type="Proteomes" id="UP001620626">
    <property type="component" value="Unassembled WGS sequence"/>
</dbReference>
<dbReference type="InterPro" id="IPR020785">
    <property type="entry name" value="Ribosomal_uL11_CS"/>
</dbReference>
<dbReference type="InterPro" id="IPR020783">
    <property type="entry name" value="Ribosomal_uL11_C"/>
</dbReference>
<dbReference type="SUPFAM" id="SSF46906">
    <property type="entry name" value="Ribosomal protein L11, C-terminal domain"/>
    <property type="match status" value="1"/>
</dbReference>
<dbReference type="GO" id="GO:0005840">
    <property type="term" value="C:ribosome"/>
    <property type="evidence" value="ECO:0007669"/>
    <property type="project" value="UniProtKB-KW"/>
</dbReference>
<name>A0ABD2JJG6_9BILA</name>
<protein>
    <recommendedName>
        <fullName evidence="4">Large ribosomal subunit protein uL11</fullName>
    </recommendedName>
    <alternativeName>
        <fullName evidence="5">60S ribosomal protein L12</fullName>
    </alternativeName>
</protein>
<feature type="domain" description="Large ribosomal subunit protein uL11 C-terminal" evidence="6">
    <location>
        <begin position="17"/>
        <end position="85"/>
    </location>
</feature>
<sequence length="107" mass="11717">MSISFVSENCVAKIDVVPSAASLIIKELCEPPRDRKKTNSAICCGLTIEQVINIARQMRPRSIARKLQSTVNELLGTAQSVGCTIDGQHPHDIVDMIRAGEIKMPEE</sequence>
<dbReference type="Pfam" id="PF00298">
    <property type="entry name" value="Ribosomal_L11"/>
    <property type="match status" value="1"/>
</dbReference>
<comment type="caution">
    <text evidence="7">The sequence shown here is derived from an EMBL/GenBank/DDBJ whole genome shotgun (WGS) entry which is preliminary data.</text>
</comment>
<organism evidence="7 8">
    <name type="scientific">Heterodera trifolii</name>
    <dbReference type="NCBI Taxonomy" id="157864"/>
    <lineage>
        <taxon>Eukaryota</taxon>
        <taxon>Metazoa</taxon>
        <taxon>Ecdysozoa</taxon>
        <taxon>Nematoda</taxon>
        <taxon>Chromadorea</taxon>
        <taxon>Rhabditida</taxon>
        <taxon>Tylenchina</taxon>
        <taxon>Tylenchomorpha</taxon>
        <taxon>Tylenchoidea</taxon>
        <taxon>Heteroderidae</taxon>
        <taxon>Heteroderinae</taxon>
        <taxon>Heterodera</taxon>
    </lineage>
</organism>
<evidence type="ECO:0000256" key="3">
    <source>
        <dbReference type="ARBA" id="ARBA00023274"/>
    </source>
</evidence>
<dbReference type="PANTHER" id="PTHR11661">
    <property type="entry name" value="60S RIBOSOMAL PROTEIN L12"/>
    <property type="match status" value="1"/>
</dbReference>
<proteinExistence type="inferred from homology"/>
<accession>A0ABD2JJG6</accession>
<gene>
    <name evidence="7" type="ORF">niasHT_029989</name>
</gene>
<comment type="similarity">
    <text evidence="1">Belongs to the universal ribosomal protein uL11 family.</text>
</comment>
<dbReference type="GO" id="GO:1990904">
    <property type="term" value="C:ribonucleoprotein complex"/>
    <property type="evidence" value="ECO:0007669"/>
    <property type="project" value="UniProtKB-KW"/>
</dbReference>
<dbReference type="PROSITE" id="PS00359">
    <property type="entry name" value="RIBOSOMAL_L11"/>
    <property type="match status" value="1"/>
</dbReference>
<dbReference type="SMART" id="SM00649">
    <property type="entry name" value="RL11"/>
    <property type="match status" value="1"/>
</dbReference>
<dbReference type="EMBL" id="JBICBT010000956">
    <property type="protein sequence ID" value="KAL3090770.1"/>
    <property type="molecule type" value="Genomic_DNA"/>
</dbReference>
<evidence type="ECO:0000256" key="1">
    <source>
        <dbReference type="ARBA" id="ARBA00010537"/>
    </source>
</evidence>
<reference evidence="7 8" key="1">
    <citation type="submission" date="2024-10" db="EMBL/GenBank/DDBJ databases">
        <authorList>
            <person name="Kim D."/>
        </authorList>
    </citation>
    <scope>NUCLEOTIDE SEQUENCE [LARGE SCALE GENOMIC DNA]</scope>
    <source>
        <strain evidence="7">BH-2024</strain>
    </source>
</reference>
<dbReference type="InterPro" id="IPR000911">
    <property type="entry name" value="Ribosomal_uL11"/>
</dbReference>
<dbReference type="InterPro" id="IPR036769">
    <property type="entry name" value="Ribosomal_uL11_C_sf"/>
</dbReference>
<dbReference type="AlphaFoldDB" id="A0ABD2JJG6"/>
<evidence type="ECO:0000256" key="4">
    <source>
        <dbReference type="ARBA" id="ARBA00035203"/>
    </source>
</evidence>
<keyword evidence="3" id="KW-0687">Ribonucleoprotein</keyword>
<evidence type="ECO:0000313" key="8">
    <source>
        <dbReference type="Proteomes" id="UP001620626"/>
    </source>
</evidence>
<keyword evidence="8" id="KW-1185">Reference proteome</keyword>
<dbReference type="Gene3D" id="1.10.10.250">
    <property type="entry name" value="Ribosomal protein L11, C-terminal domain"/>
    <property type="match status" value="1"/>
</dbReference>
<evidence type="ECO:0000259" key="6">
    <source>
        <dbReference type="Pfam" id="PF00298"/>
    </source>
</evidence>
<dbReference type="PANTHER" id="PTHR11661:SF2">
    <property type="entry name" value="LARGE RIBOSOMAL SUBUNIT PROTEIN UL11"/>
    <property type="match status" value="1"/>
</dbReference>